<dbReference type="PROSITE" id="PS01124">
    <property type="entry name" value="HTH_ARAC_FAMILY_2"/>
    <property type="match status" value="1"/>
</dbReference>
<feature type="region of interest" description="Disordered" evidence="4">
    <location>
        <begin position="316"/>
        <end position="336"/>
    </location>
</feature>
<dbReference type="Pfam" id="PF12833">
    <property type="entry name" value="HTH_18"/>
    <property type="match status" value="1"/>
</dbReference>
<dbReference type="SUPFAM" id="SSF51215">
    <property type="entry name" value="Regulatory protein AraC"/>
    <property type="match status" value="1"/>
</dbReference>
<sequence>MPWCAYLAGEYRAAMPDDPVDELRGTLYFNDGSLVYAGHYLHDEPRTDHTHSFVELAVITGGAGVHRSMLGDQPLAVGDVVLLRPGVWHGYDRCDNLQLYNCCFSVDLLHRELAWTRDDPLLGYLLWTGPYAMHRRGMLTAALDQAELAECVVHLRALDELRARPAHAHRGDLVGRLTLFLSCLSRAVDRSRTQSDGDPAGPVHPAVTSAIKLMEEDLSRHWTLTELAGRLGLSAGYLVRIFKATTGLPPVAYLARHRVETAAGRLLHTDDPITQIAQSVGWPDQNYFARRFRAHYGLTATTYRARFTSGTIRLGETGRPVVGPDGRPASGARRLS</sequence>
<gene>
    <name evidence="6" type="ORF">Ahu01nite_064160</name>
</gene>
<dbReference type="InterPro" id="IPR018060">
    <property type="entry name" value="HTH_AraC"/>
</dbReference>
<reference evidence="6 7" key="1">
    <citation type="submission" date="2021-01" db="EMBL/GenBank/DDBJ databases">
        <title>Whole genome shotgun sequence of Actinoplanes humidus NBRC 14915.</title>
        <authorList>
            <person name="Komaki H."/>
            <person name="Tamura T."/>
        </authorList>
    </citation>
    <scope>NUCLEOTIDE SEQUENCE [LARGE SCALE GENOMIC DNA]</scope>
    <source>
        <strain evidence="6 7">NBRC 14915</strain>
    </source>
</reference>
<keyword evidence="7" id="KW-1185">Reference proteome</keyword>
<comment type="caution">
    <text evidence="6">The sequence shown here is derived from an EMBL/GenBank/DDBJ whole genome shotgun (WGS) entry which is preliminary data.</text>
</comment>
<dbReference type="SUPFAM" id="SSF46689">
    <property type="entry name" value="Homeodomain-like"/>
    <property type="match status" value="2"/>
</dbReference>
<evidence type="ECO:0000256" key="3">
    <source>
        <dbReference type="ARBA" id="ARBA00023163"/>
    </source>
</evidence>
<dbReference type="Proteomes" id="UP000603200">
    <property type="component" value="Unassembled WGS sequence"/>
</dbReference>
<keyword evidence="2" id="KW-0238">DNA-binding</keyword>
<protein>
    <recommendedName>
        <fullName evidence="5">HTH araC/xylS-type domain-containing protein</fullName>
    </recommendedName>
</protein>
<evidence type="ECO:0000256" key="1">
    <source>
        <dbReference type="ARBA" id="ARBA00023015"/>
    </source>
</evidence>
<accession>A0ABQ3ZXK5</accession>
<evidence type="ECO:0000313" key="7">
    <source>
        <dbReference type="Proteomes" id="UP000603200"/>
    </source>
</evidence>
<proteinExistence type="predicted"/>
<dbReference type="Gene3D" id="1.10.10.60">
    <property type="entry name" value="Homeodomain-like"/>
    <property type="match status" value="2"/>
</dbReference>
<evidence type="ECO:0000256" key="2">
    <source>
        <dbReference type="ARBA" id="ARBA00023125"/>
    </source>
</evidence>
<dbReference type="PANTHER" id="PTHR46796">
    <property type="entry name" value="HTH-TYPE TRANSCRIPTIONAL ACTIVATOR RHAS-RELATED"/>
    <property type="match status" value="1"/>
</dbReference>
<organism evidence="6 7">
    <name type="scientific">Winogradskya humida</name>
    <dbReference type="NCBI Taxonomy" id="113566"/>
    <lineage>
        <taxon>Bacteria</taxon>
        <taxon>Bacillati</taxon>
        <taxon>Actinomycetota</taxon>
        <taxon>Actinomycetes</taxon>
        <taxon>Micromonosporales</taxon>
        <taxon>Micromonosporaceae</taxon>
        <taxon>Winogradskya</taxon>
    </lineage>
</organism>
<dbReference type="InterPro" id="IPR003313">
    <property type="entry name" value="AraC-bd"/>
</dbReference>
<dbReference type="Pfam" id="PF02311">
    <property type="entry name" value="AraC_binding"/>
    <property type="match status" value="1"/>
</dbReference>
<keyword evidence="3" id="KW-0804">Transcription</keyword>
<evidence type="ECO:0000259" key="5">
    <source>
        <dbReference type="PROSITE" id="PS01124"/>
    </source>
</evidence>
<name>A0ABQ3ZXK5_9ACTN</name>
<evidence type="ECO:0000256" key="4">
    <source>
        <dbReference type="SAM" id="MobiDB-lite"/>
    </source>
</evidence>
<dbReference type="InterPro" id="IPR037923">
    <property type="entry name" value="HTH-like"/>
</dbReference>
<evidence type="ECO:0000313" key="6">
    <source>
        <dbReference type="EMBL" id="GIE23314.1"/>
    </source>
</evidence>
<dbReference type="SMART" id="SM00342">
    <property type="entry name" value="HTH_ARAC"/>
    <property type="match status" value="1"/>
</dbReference>
<keyword evidence="1" id="KW-0805">Transcription regulation</keyword>
<dbReference type="EMBL" id="BOMN01000088">
    <property type="protein sequence ID" value="GIE23314.1"/>
    <property type="molecule type" value="Genomic_DNA"/>
</dbReference>
<dbReference type="InterPro" id="IPR009057">
    <property type="entry name" value="Homeodomain-like_sf"/>
</dbReference>
<feature type="domain" description="HTH araC/xylS-type" evidence="5">
    <location>
        <begin position="208"/>
        <end position="306"/>
    </location>
</feature>
<dbReference type="InterPro" id="IPR050204">
    <property type="entry name" value="AraC_XylS_family_regulators"/>
</dbReference>